<dbReference type="Proteomes" id="UP001066276">
    <property type="component" value="Chromosome 3_2"/>
</dbReference>
<dbReference type="EMBL" id="JANPWB010000006">
    <property type="protein sequence ID" value="KAJ1177964.1"/>
    <property type="molecule type" value="Genomic_DNA"/>
</dbReference>
<name>A0AAV7TMT3_PLEWA</name>
<comment type="caution">
    <text evidence="1">The sequence shown here is derived from an EMBL/GenBank/DDBJ whole genome shotgun (WGS) entry which is preliminary data.</text>
</comment>
<keyword evidence="2" id="KW-1185">Reference proteome</keyword>
<proteinExistence type="predicted"/>
<accession>A0AAV7TMT3</accession>
<protein>
    <submittedName>
        <fullName evidence="1">Uncharacterized protein</fullName>
    </submittedName>
</protein>
<reference evidence="1" key="1">
    <citation type="journal article" date="2022" name="bioRxiv">
        <title>Sequencing and chromosome-scale assembly of the giantPleurodeles waltlgenome.</title>
        <authorList>
            <person name="Brown T."/>
            <person name="Elewa A."/>
            <person name="Iarovenko S."/>
            <person name="Subramanian E."/>
            <person name="Araus A.J."/>
            <person name="Petzold A."/>
            <person name="Susuki M."/>
            <person name="Suzuki K.-i.T."/>
            <person name="Hayashi T."/>
            <person name="Toyoda A."/>
            <person name="Oliveira C."/>
            <person name="Osipova E."/>
            <person name="Leigh N.D."/>
            <person name="Simon A."/>
            <person name="Yun M.H."/>
        </authorList>
    </citation>
    <scope>NUCLEOTIDE SEQUENCE</scope>
    <source>
        <strain evidence="1">20211129_DDA</strain>
        <tissue evidence="1">Liver</tissue>
    </source>
</reference>
<sequence length="107" mass="11945">MLLVSSLGHTDLAHRISALRQQLRIQEPPQPAQQQAMTGILLQTESPISRCQARQEVPRFLQPQQCSSTLLDPTRPLSHERHPFCEGLTVHTAASLHEPSEPPQPCI</sequence>
<evidence type="ECO:0000313" key="1">
    <source>
        <dbReference type="EMBL" id="KAJ1177964.1"/>
    </source>
</evidence>
<gene>
    <name evidence="1" type="ORF">NDU88_003215</name>
</gene>
<evidence type="ECO:0000313" key="2">
    <source>
        <dbReference type="Proteomes" id="UP001066276"/>
    </source>
</evidence>
<dbReference type="AlphaFoldDB" id="A0AAV7TMT3"/>
<organism evidence="1 2">
    <name type="scientific">Pleurodeles waltl</name>
    <name type="common">Iberian ribbed newt</name>
    <dbReference type="NCBI Taxonomy" id="8319"/>
    <lineage>
        <taxon>Eukaryota</taxon>
        <taxon>Metazoa</taxon>
        <taxon>Chordata</taxon>
        <taxon>Craniata</taxon>
        <taxon>Vertebrata</taxon>
        <taxon>Euteleostomi</taxon>
        <taxon>Amphibia</taxon>
        <taxon>Batrachia</taxon>
        <taxon>Caudata</taxon>
        <taxon>Salamandroidea</taxon>
        <taxon>Salamandridae</taxon>
        <taxon>Pleurodelinae</taxon>
        <taxon>Pleurodeles</taxon>
    </lineage>
</organism>